<evidence type="ECO:0000256" key="2">
    <source>
        <dbReference type="ARBA" id="ARBA00022475"/>
    </source>
</evidence>
<dbReference type="InterPro" id="IPR012902">
    <property type="entry name" value="N_methyl_site"/>
</dbReference>
<comment type="subcellular location">
    <subcellularLocation>
        <location evidence="1">Cell inner membrane</location>
        <topology evidence="1">Single-pass membrane protein</topology>
    </subcellularLocation>
</comment>
<keyword evidence="6 8" id="KW-1133">Transmembrane helix</keyword>
<dbReference type="RefSeq" id="WP_121009261.1">
    <property type="nucleotide sequence ID" value="NZ_RCCJ01000001.1"/>
</dbReference>
<evidence type="ECO:0000256" key="1">
    <source>
        <dbReference type="ARBA" id="ARBA00004377"/>
    </source>
</evidence>
<dbReference type="NCBIfam" id="TIGR02532">
    <property type="entry name" value="IV_pilin_GFxxxE"/>
    <property type="match status" value="1"/>
</dbReference>
<evidence type="ECO:0000313" key="10">
    <source>
        <dbReference type="Proteomes" id="UP000267841"/>
    </source>
</evidence>
<evidence type="ECO:0000256" key="6">
    <source>
        <dbReference type="ARBA" id="ARBA00022989"/>
    </source>
</evidence>
<dbReference type="InterPro" id="IPR051621">
    <property type="entry name" value="T2SS_protein_J"/>
</dbReference>
<organism evidence="9 10">
    <name type="scientific">Hydrogenivirga caldilitoris</name>
    <dbReference type="NCBI Taxonomy" id="246264"/>
    <lineage>
        <taxon>Bacteria</taxon>
        <taxon>Pseudomonadati</taxon>
        <taxon>Aquificota</taxon>
        <taxon>Aquificia</taxon>
        <taxon>Aquificales</taxon>
        <taxon>Aquificaceae</taxon>
        <taxon>Hydrogenivirga</taxon>
    </lineage>
</organism>
<dbReference type="Proteomes" id="UP000267841">
    <property type="component" value="Unassembled WGS sequence"/>
</dbReference>
<dbReference type="AlphaFoldDB" id="A0A497XMI3"/>
<dbReference type="GO" id="GO:0005886">
    <property type="term" value="C:plasma membrane"/>
    <property type="evidence" value="ECO:0007669"/>
    <property type="project" value="UniProtKB-SubCell"/>
</dbReference>
<feature type="transmembrane region" description="Helical" evidence="8">
    <location>
        <begin position="7"/>
        <end position="27"/>
    </location>
</feature>
<evidence type="ECO:0000256" key="7">
    <source>
        <dbReference type="ARBA" id="ARBA00023136"/>
    </source>
</evidence>
<keyword evidence="2" id="KW-1003">Cell membrane</keyword>
<dbReference type="Pfam" id="PF07963">
    <property type="entry name" value="N_methyl"/>
    <property type="match status" value="1"/>
</dbReference>
<keyword evidence="4" id="KW-0997">Cell inner membrane</keyword>
<dbReference type="PANTHER" id="PTHR39583:SF2">
    <property type="entry name" value="TYPE II SECRETION SYSTEM PROTEIN J"/>
    <property type="match status" value="1"/>
</dbReference>
<dbReference type="SUPFAM" id="SSF54523">
    <property type="entry name" value="Pili subunits"/>
    <property type="match status" value="1"/>
</dbReference>
<dbReference type="InterPro" id="IPR045584">
    <property type="entry name" value="Pilin-like"/>
</dbReference>
<comment type="caution">
    <text evidence="9">The sequence shown here is derived from an EMBL/GenBank/DDBJ whole genome shotgun (WGS) entry which is preliminary data.</text>
</comment>
<accession>A0A497XMI3</accession>
<sequence length="197" mass="21127">MRRERGFTLIELAIVLVIIGIIIGMVLKGQDLIQNARMKKLVNEVRKWEVALWTCFDRKGKFPGDSNNDGIIDSDPKGGSDSCWTNLAQAPTSNTVQLGSYTFYIYPGSDTSNRNVIAVCGDSNCGTVTGDETYADYLRNLDIAFDGEVSATAGVVRALSGGTANSGSGIITSATAATSGDWTSTTKGALYYFDRKP</sequence>
<evidence type="ECO:0000256" key="3">
    <source>
        <dbReference type="ARBA" id="ARBA00022481"/>
    </source>
</evidence>
<proteinExistence type="predicted"/>
<dbReference type="PROSITE" id="PS00409">
    <property type="entry name" value="PROKAR_NTER_METHYL"/>
    <property type="match status" value="1"/>
</dbReference>
<name>A0A497XMI3_9AQUI</name>
<keyword evidence="10" id="KW-1185">Reference proteome</keyword>
<evidence type="ECO:0000256" key="4">
    <source>
        <dbReference type="ARBA" id="ARBA00022519"/>
    </source>
</evidence>
<evidence type="ECO:0000313" key="9">
    <source>
        <dbReference type="EMBL" id="RLJ70126.1"/>
    </source>
</evidence>
<dbReference type="OrthoDB" id="9805310at2"/>
<evidence type="ECO:0000256" key="8">
    <source>
        <dbReference type="SAM" id="Phobius"/>
    </source>
</evidence>
<reference evidence="9 10" key="1">
    <citation type="submission" date="2018-10" db="EMBL/GenBank/DDBJ databases">
        <title>Genomic Encyclopedia of Archaeal and Bacterial Type Strains, Phase II (KMG-II): from individual species to whole genera.</title>
        <authorList>
            <person name="Goeker M."/>
        </authorList>
    </citation>
    <scope>NUCLEOTIDE SEQUENCE [LARGE SCALE GENOMIC DNA]</scope>
    <source>
        <strain evidence="9 10">DSM 16510</strain>
    </source>
</reference>
<gene>
    <name evidence="9" type="ORF">BCF55_0390</name>
</gene>
<dbReference type="PANTHER" id="PTHR39583">
    <property type="entry name" value="TYPE II SECRETION SYSTEM PROTEIN J-RELATED"/>
    <property type="match status" value="1"/>
</dbReference>
<protein>
    <submittedName>
        <fullName evidence="9">Prepilin-type N-terminal cleavage/methylation domain-containing protein</fullName>
    </submittedName>
</protein>
<evidence type="ECO:0000256" key="5">
    <source>
        <dbReference type="ARBA" id="ARBA00022692"/>
    </source>
</evidence>
<keyword evidence="5 8" id="KW-0812">Transmembrane</keyword>
<dbReference type="EMBL" id="RCCJ01000001">
    <property type="protein sequence ID" value="RLJ70126.1"/>
    <property type="molecule type" value="Genomic_DNA"/>
</dbReference>
<keyword evidence="7 8" id="KW-0472">Membrane</keyword>
<keyword evidence="3" id="KW-0488">Methylation</keyword>
<dbReference type="Gene3D" id="3.30.700.10">
    <property type="entry name" value="Glycoprotein, Type 4 Pilin"/>
    <property type="match status" value="1"/>
</dbReference>